<dbReference type="Proteomes" id="UP000198409">
    <property type="component" value="Unassembled WGS sequence"/>
</dbReference>
<accession>A0A238YW45</accession>
<sequence>LSPEIQLPEWAEDKARAIARGKGRDYYVLLSDWLAFAKSEATKGNPPKSAGAAFVAYCGKQDSLR</sequence>
<protein>
    <submittedName>
        <fullName evidence="1">Uncharacterized protein</fullName>
    </submittedName>
</protein>
<dbReference type="EMBL" id="FZNM01000029">
    <property type="protein sequence ID" value="SNR74803.1"/>
    <property type="molecule type" value="Genomic_DNA"/>
</dbReference>
<name>A0A238YW45_9RHOB</name>
<reference evidence="2" key="1">
    <citation type="submission" date="2017-06" db="EMBL/GenBank/DDBJ databases">
        <authorList>
            <person name="Varghese N."/>
            <person name="Submissions S."/>
        </authorList>
    </citation>
    <scope>NUCLEOTIDE SEQUENCE [LARGE SCALE GENOMIC DNA]</scope>
    <source>
        <strain evidence="2">DSM 26170</strain>
    </source>
</reference>
<feature type="non-terminal residue" evidence="1">
    <location>
        <position position="1"/>
    </location>
</feature>
<evidence type="ECO:0000313" key="2">
    <source>
        <dbReference type="Proteomes" id="UP000198409"/>
    </source>
</evidence>
<organism evidence="1 2">
    <name type="scientific">Paracoccus sediminis</name>
    <dbReference type="NCBI Taxonomy" id="1214787"/>
    <lineage>
        <taxon>Bacteria</taxon>
        <taxon>Pseudomonadati</taxon>
        <taxon>Pseudomonadota</taxon>
        <taxon>Alphaproteobacteria</taxon>
        <taxon>Rhodobacterales</taxon>
        <taxon>Paracoccaceae</taxon>
        <taxon>Paracoccus</taxon>
    </lineage>
</organism>
<gene>
    <name evidence="1" type="ORF">SAMN06265378_1296</name>
</gene>
<evidence type="ECO:0000313" key="1">
    <source>
        <dbReference type="EMBL" id="SNR74803.1"/>
    </source>
</evidence>
<proteinExistence type="predicted"/>
<dbReference type="AlphaFoldDB" id="A0A238YW45"/>